<comment type="caution">
    <text evidence="8">The sequence shown here is derived from an EMBL/GenBank/DDBJ whole genome shotgun (WGS) entry which is preliminary data.</text>
</comment>
<dbReference type="PROSITE" id="PS50850">
    <property type="entry name" value="MFS"/>
    <property type="match status" value="1"/>
</dbReference>
<dbReference type="AlphaFoldDB" id="A0A232LVS0"/>
<feature type="region of interest" description="Disordered" evidence="5">
    <location>
        <begin position="1"/>
        <end position="26"/>
    </location>
</feature>
<evidence type="ECO:0000256" key="4">
    <source>
        <dbReference type="ARBA" id="ARBA00023136"/>
    </source>
</evidence>
<feature type="transmembrane region" description="Helical" evidence="6">
    <location>
        <begin position="458"/>
        <end position="478"/>
    </location>
</feature>
<evidence type="ECO:0000259" key="7">
    <source>
        <dbReference type="PROSITE" id="PS50850"/>
    </source>
</evidence>
<evidence type="ECO:0000256" key="6">
    <source>
        <dbReference type="SAM" id="Phobius"/>
    </source>
</evidence>
<dbReference type="GO" id="GO:0000329">
    <property type="term" value="C:fungal-type vacuole membrane"/>
    <property type="evidence" value="ECO:0007669"/>
    <property type="project" value="TreeGrafter"/>
</dbReference>
<evidence type="ECO:0000256" key="3">
    <source>
        <dbReference type="ARBA" id="ARBA00022989"/>
    </source>
</evidence>
<keyword evidence="9" id="KW-1185">Reference proteome</keyword>
<dbReference type="Proteomes" id="UP000243515">
    <property type="component" value="Unassembled WGS sequence"/>
</dbReference>
<keyword evidence="3 6" id="KW-1133">Transmembrane helix</keyword>
<keyword evidence="2 6" id="KW-0812">Transmembrane</keyword>
<evidence type="ECO:0000256" key="2">
    <source>
        <dbReference type="ARBA" id="ARBA00022692"/>
    </source>
</evidence>
<dbReference type="PANTHER" id="PTHR23501:SF67">
    <property type="entry name" value="MFS MULTIDRUG EFFLUX TRANSPORTER (EUROFUNG)"/>
    <property type="match status" value="1"/>
</dbReference>
<feature type="region of interest" description="Disordered" evidence="5">
    <location>
        <begin position="76"/>
        <end position="102"/>
    </location>
</feature>
<dbReference type="PANTHER" id="PTHR23501">
    <property type="entry name" value="MAJOR FACILITATOR SUPERFAMILY"/>
    <property type="match status" value="1"/>
</dbReference>
<feature type="transmembrane region" description="Helical" evidence="6">
    <location>
        <begin position="121"/>
        <end position="139"/>
    </location>
</feature>
<evidence type="ECO:0000256" key="5">
    <source>
        <dbReference type="SAM" id="MobiDB-lite"/>
    </source>
</evidence>
<dbReference type="SUPFAM" id="SSF103473">
    <property type="entry name" value="MFS general substrate transporter"/>
    <property type="match status" value="1"/>
</dbReference>
<feature type="compositionally biased region" description="Polar residues" evidence="5">
    <location>
        <begin position="1"/>
        <end position="10"/>
    </location>
</feature>
<dbReference type="InterPro" id="IPR011701">
    <property type="entry name" value="MFS"/>
</dbReference>
<feature type="transmembrane region" description="Helical" evidence="6">
    <location>
        <begin position="250"/>
        <end position="269"/>
    </location>
</feature>
<feature type="transmembrane region" description="Helical" evidence="6">
    <location>
        <begin position="318"/>
        <end position="341"/>
    </location>
</feature>
<dbReference type="GO" id="GO:0015174">
    <property type="term" value="F:basic amino acid transmembrane transporter activity"/>
    <property type="evidence" value="ECO:0007669"/>
    <property type="project" value="TreeGrafter"/>
</dbReference>
<dbReference type="EMBL" id="NPHW01004251">
    <property type="protein sequence ID" value="OXV08216.1"/>
    <property type="molecule type" value="Genomic_DNA"/>
</dbReference>
<reference evidence="8 9" key="1">
    <citation type="journal article" date="2015" name="Environ. Microbiol.">
        <title>Metagenome sequence of Elaphomyces granulatus from sporocarp tissue reveals Ascomycota ectomycorrhizal fingerprints of genome expansion and a Proteobacteria-rich microbiome.</title>
        <authorList>
            <person name="Quandt C.A."/>
            <person name="Kohler A."/>
            <person name="Hesse C.N."/>
            <person name="Sharpton T.J."/>
            <person name="Martin F."/>
            <person name="Spatafora J.W."/>
        </authorList>
    </citation>
    <scope>NUCLEOTIDE SEQUENCE [LARGE SCALE GENOMIC DNA]</scope>
    <source>
        <strain evidence="8 9">OSC145934</strain>
    </source>
</reference>
<accession>A0A232LVS0</accession>
<feature type="transmembrane region" description="Helical" evidence="6">
    <location>
        <begin position="275"/>
        <end position="297"/>
    </location>
</feature>
<feature type="transmembrane region" description="Helical" evidence="6">
    <location>
        <begin position="353"/>
        <end position="372"/>
    </location>
</feature>
<dbReference type="InterPro" id="IPR036259">
    <property type="entry name" value="MFS_trans_sf"/>
</dbReference>
<dbReference type="OrthoDB" id="419537at2759"/>
<feature type="domain" description="Major facilitator superfamily (MFS) profile" evidence="7">
    <location>
        <begin position="124"/>
        <end position="585"/>
    </location>
</feature>
<evidence type="ECO:0000313" key="8">
    <source>
        <dbReference type="EMBL" id="OXV08216.1"/>
    </source>
</evidence>
<keyword evidence="4 6" id="KW-0472">Membrane</keyword>
<comment type="subcellular location">
    <subcellularLocation>
        <location evidence="1">Membrane</location>
        <topology evidence="1">Multi-pass membrane protein</topology>
    </subcellularLocation>
</comment>
<sequence>MAQWNGSGRISIQGLEQPEINESTPLLRHELPVYEEDQSKSIGHTAESDGISEINNSHALDLARVSSIPQGIDIGPDLERIPPATSTTARKELSDDLETGYKPTTATSDESRFINVTPARFWLIFSGIQMGFAIGYFDWTLMASSHPVITSYFNASNSASWLSTAFLLMSTAFMPLFGRISDTFGRRPVYLFSITLFFFSTLWCAVAQSIGSFIAARAVCGLGAGGVFSMGMIICSDLVRLEYRGVYQSYINLTLGAGGCLGIAFGGYLCDQLGWRGAFVIQLPYLFVYLLVAAWTTPADLGLPVQKEEQRGMTLPQLINSIDLTGSFILMVGVTALIMGLNLGGNVLSWRHPLVFCSLILSGVLAVIFLRYEKHVARPVMPVELLLKNPHASLIFASFFGAMSIQTVIFNAPLFFQAAKLESPTESGLRLVASTVAVTLSSVGTGFLITWTRRLKPTIIIGTITLMVGGCAATSMGASLPDLFAMICLSLTSLGQGFAQPSLTVAALAVSEQEKQAVVTTTLMLWRNLGSVMGIAISSWILQNTLIFKLGQIVTDPDKERTIELVRKSIRSIAGLDPLHRPQGL</sequence>
<evidence type="ECO:0000256" key="1">
    <source>
        <dbReference type="ARBA" id="ARBA00004141"/>
    </source>
</evidence>
<evidence type="ECO:0000313" key="9">
    <source>
        <dbReference type="Proteomes" id="UP000243515"/>
    </source>
</evidence>
<dbReference type="FunFam" id="1.20.1720.10:FF:000024">
    <property type="entry name" value="MFS multidrug transporter, putative"/>
    <property type="match status" value="1"/>
</dbReference>
<feature type="transmembrane region" description="Helical" evidence="6">
    <location>
        <begin position="189"/>
        <end position="208"/>
    </location>
</feature>
<proteinExistence type="predicted"/>
<protein>
    <recommendedName>
        <fullName evidence="7">Major facilitator superfamily (MFS) profile domain-containing protein</fullName>
    </recommendedName>
</protein>
<name>A0A232LVS0_9EURO</name>
<organism evidence="8 9">
    <name type="scientific">Elaphomyces granulatus</name>
    <dbReference type="NCBI Taxonomy" id="519963"/>
    <lineage>
        <taxon>Eukaryota</taxon>
        <taxon>Fungi</taxon>
        <taxon>Dikarya</taxon>
        <taxon>Ascomycota</taxon>
        <taxon>Pezizomycotina</taxon>
        <taxon>Eurotiomycetes</taxon>
        <taxon>Eurotiomycetidae</taxon>
        <taxon>Eurotiales</taxon>
        <taxon>Elaphomycetaceae</taxon>
        <taxon>Elaphomyces</taxon>
    </lineage>
</organism>
<feature type="transmembrane region" description="Helical" evidence="6">
    <location>
        <begin position="159"/>
        <end position="177"/>
    </location>
</feature>
<feature type="transmembrane region" description="Helical" evidence="6">
    <location>
        <begin position="214"/>
        <end position="238"/>
    </location>
</feature>
<dbReference type="Pfam" id="PF07690">
    <property type="entry name" value="MFS_1"/>
    <property type="match status" value="1"/>
</dbReference>
<feature type="transmembrane region" description="Helical" evidence="6">
    <location>
        <begin position="393"/>
        <end position="416"/>
    </location>
</feature>
<feature type="transmembrane region" description="Helical" evidence="6">
    <location>
        <begin position="428"/>
        <end position="451"/>
    </location>
</feature>
<dbReference type="Gene3D" id="1.20.1720.10">
    <property type="entry name" value="Multidrug resistance protein D"/>
    <property type="match status" value="1"/>
</dbReference>
<dbReference type="Gene3D" id="1.20.1250.20">
    <property type="entry name" value="MFS general substrate transporter like domains"/>
    <property type="match status" value="1"/>
</dbReference>
<gene>
    <name evidence="8" type="ORF">Egran_04019</name>
</gene>
<dbReference type="InterPro" id="IPR020846">
    <property type="entry name" value="MFS_dom"/>
</dbReference>